<gene>
    <name evidence="1" type="ORF">ACFOYW_04545</name>
</gene>
<organism evidence="1 2">
    <name type="scientific">Gryllotalpicola reticulitermitis</name>
    <dbReference type="NCBI Taxonomy" id="1184153"/>
    <lineage>
        <taxon>Bacteria</taxon>
        <taxon>Bacillati</taxon>
        <taxon>Actinomycetota</taxon>
        <taxon>Actinomycetes</taxon>
        <taxon>Micrococcales</taxon>
        <taxon>Microbacteriaceae</taxon>
        <taxon>Gryllotalpicola</taxon>
    </lineage>
</organism>
<reference evidence="2" key="1">
    <citation type="journal article" date="2019" name="Int. J. Syst. Evol. Microbiol.">
        <title>The Global Catalogue of Microorganisms (GCM) 10K type strain sequencing project: providing services to taxonomists for standard genome sequencing and annotation.</title>
        <authorList>
            <consortium name="The Broad Institute Genomics Platform"/>
            <consortium name="The Broad Institute Genome Sequencing Center for Infectious Disease"/>
            <person name="Wu L."/>
            <person name="Ma J."/>
        </authorList>
    </citation>
    <scope>NUCLEOTIDE SEQUENCE [LARGE SCALE GENOMIC DNA]</scope>
    <source>
        <strain evidence="2">CGMCC 1.10363</strain>
    </source>
</reference>
<dbReference type="Proteomes" id="UP001595900">
    <property type="component" value="Unassembled WGS sequence"/>
</dbReference>
<comment type="caution">
    <text evidence="1">The sequence shown here is derived from an EMBL/GenBank/DDBJ whole genome shotgun (WGS) entry which is preliminary data.</text>
</comment>
<accession>A0ABV8Q5M8</accession>
<evidence type="ECO:0000313" key="2">
    <source>
        <dbReference type="Proteomes" id="UP001595900"/>
    </source>
</evidence>
<name>A0ABV8Q5M8_9MICO</name>
<proteinExistence type="predicted"/>
<protein>
    <submittedName>
        <fullName evidence="1">Uncharacterized protein</fullName>
    </submittedName>
</protein>
<dbReference type="RefSeq" id="WP_390227502.1">
    <property type="nucleotide sequence ID" value="NZ_JBHSCN010000003.1"/>
</dbReference>
<sequence>MRDGIDQLIRILDDAVERIERLAEQAVAESPVKPDFDSMFARTPEARAGQQITRLRSAAHDVAHAIRSLEDARQRGM</sequence>
<keyword evidence="2" id="KW-1185">Reference proteome</keyword>
<evidence type="ECO:0000313" key="1">
    <source>
        <dbReference type="EMBL" id="MFC4242633.1"/>
    </source>
</evidence>
<dbReference type="EMBL" id="JBHSCN010000003">
    <property type="protein sequence ID" value="MFC4242633.1"/>
    <property type="molecule type" value="Genomic_DNA"/>
</dbReference>